<dbReference type="Gene3D" id="3.20.20.100">
    <property type="entry name" value="NADP-dependent oxidoreductase domain"/>
    <property type="match status" value="1"/>
</dbReference>
<dbReference type="GO" id="GO:0016491">
    <property type="term" value="F:oxidoreductase activity"/>
    <property type="evidence" value="ECO:0007669"/>
    <property type="project" value="InterPro"/>
</dbReference>
<dbReference type="OrthoDB" id="9773828at2"/>
<name>B1I2B1_DESAP</name>
<evidence type="ECO:0000313" key="4">
    <source>
        <dbReference type="Proteomes" id="UP000008544"/>
    </source>
</evidence>
<dbReference type="EMBL" id="CP000860">
    <property type="protein sequence ID" value="ACA59064.1"/>
    <property type="molecule type" value="Genomic_DNA"/>
</dbReference>
<feature type="compositionally biased region" description="Acidic residues" evidence="1">
    <location>
        <begin position="1"/>
        <end position="11"/>
    </location>
</feature>
<dbReference type="PANTHER" id="PTHR43312">
    <property type="entry name" value="D-THREO-ALDOSE 1-DEHYDROGENASE"/>
    <property type="match status" value="1"/>
</dbReference>
<dbReference type="PANTHER" id="PTHR43312:SF1">
    <property type="entry name" value="NADP-DEPENDENT OXIDOREDUCTASE DOMAIN-CONTAINING PROTEIN"/>
    <property type="match status" value="1"/>
</dbReference>
<dbReference type="eggNOG" id="COG0667">
    <property type="taxonomic scope" value="Bacteria"/>
</dbReference>
<dbReference type="InterPro" id="IPR036812">
    <property type="entry name" value="NAD(P)_OxRdtase_dom_sf"/>
</dbReference>
<dbReference type="AlphaFoldDB" id="B1I2B1"/>
<dbReference type="Proteomes" id="UP000008544">
    <property type="component" value="Chromosome"/>
</dbReference>
<reference evidence="4" key="1">
    <citation type="submission" date="2007-10" db="EMBL/GenBank/DDBJ databases">
        <title>Complete sequence of chromosome of Desulforudis audaxviator MP104C.</title>
        <authorList>
            <person name="Copeland A."/>
            <person name="Lucas S."/>
            <person name="Lapidus A."/>
            <person name="Barry K."/>
            <person name="Glavina del Rio T."/>
            <person name="Dalin E."/>
            <person name="Tice H."/>
            <person name="Bruce D."/>
            <person name="Pitluck S."/>
            <person name="Lowry S.R."/>
            <person name="Larimer F."/>
            <person name="Land M.L."/>
            <person name="Hauser L."/>
            <person name="Kyrpides N."/>
            <person name="Ivanova N.N."/>
            <person name="Richardson P."/>
        </authorList>
    </citation>
    <scope>NUCLEOTIDE SEQUENCE [LARGE SCALE GENOMIC DNA]</scope>
    <source>
        <strain evidence="4">MP104C</strain>
    </source>
</reference>
<dbReference type="InterPro" id="IPR023210">
    <property type="entry name" value="NADP_OxRdtase_dom"/>
</dbReference>
<sequence>MEELPLADENEKESQEPPIPRRKLGQTGYYTSIFGLGGAFIVAQGRRNEAAAVINRALDLGVNYIDTAPTYGNSESNIGEVMRYRRNEVYLASKTLDRSRDGTMQLFEQSLKRLQTDYLDLYQLHGVHSYEDLKQLFGAQGAIKALDELREGGVVKFTGITSHKNCPVLLQALEEYDFDCVLIALNAGDVHDDSFAENVLQVARQKDMGIVAMKVAAYGRIFREGGVASMEQALGYALTYPVSTALVGVSNLEELEENVRIVRNFKPFSKNRMKQLEELTEPYQQEINFFKHQW</sequence>
<dbReference type="SUPFAM" id="SSF51430">
    <property type="entry name" value="NAD(P)-linked oxidoreductase"/>
    <property type="match status" value="1"/>
</dbReference>
<dbReference type="Pfam" id="PF00248">
    <property type="entry name" value="Aldo_ket_red"/>
    <property type="match status" value="1"/>
</dbReference>
<dbReference type="PRINTS" id="PR00069">
    <property type="entry name" value="ALDKETRDTASE"/>
</dbReference>
<dbReference type="HOGENOM" id="CLU_023205_3_0_9"/>
<reference evidence="3 4" key="2">
    <citation type="journal article" date="2008" name="Science">
        <title>Environmental genomics reveals a single-species ecosystem deep within Earth.</title>
        <authorList>
            <person name="Chivian D."/>
            <person name="Brodie E.L."/>
            <person name="Alm E.J."/>
            <person name="Culley D.E."/>
            <person name="Dehal P.S."/>
            <person name="Desantis T.Z."/>
            <person name="Gihring T.M."/>
            <person name="Lapidus A."/>
            <person name="Lin L.H."/>
            <person name="Lowry S.R."/>
            <person name="Moser D.P."/>
            <person name="Richardson P.M."/>
            <person name="Southam G."/>
            <person name="Wanger G."/>
            <person name="Pratt L.M."/>
            <person name="Andersen G.L."/>
            <person name="Hazen T.C."/>
            <person name="Brockman F.J."/>
            <person name="Arkin A.P."/>
            <person name="Onstott T.C."/>
        </authorList>
    </citation>
    <scope>NUCLEOTIDE SEQUENCE [LARGE SCALE GENOMIC DNA]</scope>
    <source>
        <strain evidence="3 4">MP104C</strain>
    </source>
</reference>
<keyword evidence="4" id="KW-1185">Reference proteome</keyword>
<dbReference type="CDD" id="cd19100">
    <property type="entry name" value="AKR_unchar"/>
    <property type="match status" value="1"/>
</dbReference>
<evidence type="ECO:0000256" key="1">
    <source>
        <dbReference type="SAM" id="MobiDB-lite"/>
    </source>
</evidence>
<feature type="domain" description="NADP-dependent oxidoreductase" evidence="2">
    <location>
        <begin position="45"/>
        <end position="220"/>
    </location>
</feature>
<organism evidence="3 4">
    <name type="scientific">Desulforudis audaxviator (strain MP104C)</name>
    <dbReference type="NCBI Taxonomy" id="477974"/>
    <lineage>
        <taxon>Bacteria</taxon>
        <taxon>Bacillati</taxon>
        <taxon>Bacillota</taxon>
        <taxon>Clostridia</taxon>
        <taxon>Thermoanaerobacterales</taxon>
        <taxon>Candidatus Desulforudaceae</taxon>
        <taxon>Candidatus Desulforudis</taxon>
    </lineage>
</organism>
<evidence type="ECO:0000259" key="2">
    <source>
        <dbReference type="Pfam" id="PF00248"/>
    </source>
</evidence>
<dbReference type="InterPro" id="IPR053135">
    <property type="entry name" value="AKR2_Oxidoreductase"/>
</dbReference>
<proteinExistence type="predicted"/>
<dbReference type="InterPro" id="IPR020471">
    <property type="entry name" value="AKR"/>
</dbReference>
<protein>
    <submittedName>
        <fullName evidence="3">Aldo/keto reductase</fullName>
    </submittedName>
</protein>
<dbReference type="KEGG" id="dau:Daud_0521"/>
<gene>
    <name evidence="3" type="ordered locus">Daud_0521</name>
</gene>
<feature type="region of interest" description="Disordered" evidence="1">
    <location>
        <begin position="1"/>
        <end position="24"/>
    </location>
</feature>
<evidence type="ECO:0000313" key="3">
    <source>
        <dbReference type="EMBL" id="ACA59064.1"/>
    </source>
</evidence>
<accession>B1I2B1</accession>
<dbReference type="STRING" id="477974.Daud_0521"/>